<feature type="compositionally biased region" description="Polar residues" evidence="1">
    <location>
        <begin position="177"/>
        <end position="192"/>
    </location>
</feature>
<feature type="region of interest" description="Disordered" evidence="1">
    <location>
        <begin position="363"/>
        <end position="452"/>
    </location>
</feature>
<dbReference type="EMBL" id="MU859152">
    <property type="protein sequence ID" value="KAK3951264.1"/>
    <property type="molecule type" value="Genomic_DNA"/>
</dbReference>
<dbReference type="Proteomes" id="UP001303222">
    <property type="component" value="Unassembled WGS sequence"/>
</dbReference>
<feature type="compositionally biased region" description="Polar residues" evidence="1">
    <location>
        <begin position="519"/>
        <end position="530"/>
    </location>
</feature>
<feature type="compositionally biased region" description="Low complexity" evidence="1">
    <location>
        <begin position="443"/>
        <end position="452"/>
    </location>
</feature>
<feature type="compositionally biased region" description="Polar residues" evidence="1">
    <location>
        <begin position="432"/>
        <end position="442"/>
    </location>
</feature>
<proteinExistence type="predicted"/>
<feature type="compositionally biased region" description="Pro residues" evidence="1">
    <location>
        <begin position="731"/>
        <end position="740"/>
    </location>
</feature>
<feature type="region of interest" description="Disordered" evidence="1">
    <location>
        <begin position="41"/>
        <end position="60"/>
    </location>
</feature>
<reference evidence="2" key="2">
    <citation type="submission" date="2023-06" db="EMBL/GenBank/DDBJ databases">
        <authorList>
            <consortium name="Lawrence Berkeley National Laboratory"/>
            <person name="Mondo S.J."/>
            <person name="Hensen N."/>
            <person name="Bonometti L."/>
            <person name="Westerberg I."/>
            <person name="Brannstrom I.O."/>
            <person name="Guillou S."/>
            <person name="Cros-Aarteil S."/>
            <person name="Calhoun S."/>
            <person name="Haridas S."/>
            <person name="Kuo A."/>
            <person name="Pangilinan J."/>
            <person name="Riley R."/>
            <person name="Labutti K."/>
            <person name="Andreopoulos B."/>
            <person name="Lipzen A."/>
            <person name="Chen C."/>
            <person name="Yanf M."/>
            <person name="Daum C."/>
            <person name="Ng V."/>
            <person name="Clum A."/>
            <person name="Steindorff A."/>
            <person name="Ohm R."/>
            <person name="Martin F."/>
            <person name="Silar P."/>
            <person name="Natvig D."/>
            <person name="Lalanne C."/>
            <person name="Gautier V."/>
            <person name="Ament-Velasquez S.L."/>
            <person name="Kruys A."/>
            <person name="Hutchinson M.I."/>
            <person name="Powell A.J."/>
            <person name="Barry K."/>
            <person name="Miller A.N."/>
            <person name="Grigoriev I.V."/>
            <person name="Debuchy R."/>
            <person name="Gladieux P."/>
            <person name="Thoren M.H."/>
            <person name="Johannesson H."/>
        </authorList>
    </citation>
    <scope>NUCLEOTIDE SEQUENCE</scope>
    <source>
        <strain evidence="2">CBS 626.80</strain>
    </source>
</reference>
<protein>
    <submittedName>
        <fullName evidence="2">Uncharacterized protein</fullName>
    </submittedName>
</protein>
<feature type="region of interest" description="Disordered" evidence="1">
    <location>
        <begin position="229"/>
        <end position="248"/>
    </location>
</feature>
<comment type="caution">
    <text evidence="2">The sequence shown here is derived from an EMBL/GenBank/DDBJ whole genome shotgun (WGS) entry which is preliminary data.</text>
</comment>
<evidence type="ECO:0000313" key="3">
    <source>
        <dbReference type="Proteomes" id="UP001303222"/>
    </source>
</evidence>
<feature type="compositionally biased region" description="Low complexity" evidence="1">
    <location>
        <begin position="609"/>
        <end position="634"/>
    </location>
</feature>
<feature type="compositionally biased region" description="Pro residues" evidence="1">
    <location>
        <begin position="300"/>
        <end position="312"/>
    </location>
</feature>
<feature type="compositionally biased region" description="Polar residues" evidence="1">
    <location>
        <begin position="279"/>
        <end position="291"/>
    </location>
</feature>
<sequence>MESIKSLNHPAWTMADQNTTLSNPANKLSNILEMTGGLVFGSPTKKEPSEAPTAKGTTTGAMIKEAKRSRPIDLPQGPGSIGRHRGLHPGVDNEGTVHGRDPLVSLIPGQGLVSGPALRDATGRGRPTQNRHACHFSFPGRWKPKPYLVRRLSRPLPRQVLTPEAVAAAIAIMPHRPSTSAGPASFRSASSRSLHEQRRSKDDMLLPMGGRMGTARPTQGMHPYMMGTRSGNLPTPEASPDQAATSSMTSFLAPATQSMAGHESFMTSMEVPIGMALGSPSQFSEIQPSSWQPQSVTPPRRTPSPPPPPPAAAPQMVPQAAPPAAPLQRRKTTRQRIFGALFGRGKQSDSAKAADLISANSSAVSLSKTGGGREAAGSAVPSRSNTIGGRKGTKHVPILVRSNTDLPTTTAPVQPRQWEQPPPPPRPMPPASSWNDQSRSVTPSSLADSSAPSLLDVEIPSIKMERYSVMFSGVLNPQQQRRNSKMTLLERRQATLEKLKSVNDRVVVQCEEEVKQLRRASSPQPTQSPVFSIFPPTLDRQQLDVPPTPRSRSNSSPAVILSPMVESFSEYMQPLEAAALRKEKKRVRIISPRTMEERNRADHMQMMLEEQQQQQQPQSYHESQPQQEEQPEYLPGDEVLSVSPRRPEAWGEPQQHQPKPEQPFPPRKDSHFAPEKSFIILDTPMSPPEQFLDISSSRQADEPEIVSPFLLKPTVYQPPEPRLVVPVLPSRSPPSTPLPSMPETTVSPILSPESSTLPADCSPAFLTHKGHTLSRSVDLAAAAEEEAEEADPIIKAAVEISVARTISIARRAGARQERVESSASPTSSPLQQRSPSQPPTQSRSGSRPPPIPLARSASVSAGSLQRSRSVKANQITITRGGTFKVRRPGVLEVGVGAGVGEAAKMTNLTTNDVGRVAETKQNTPTLVVPPPAEFLINSPCSALSTPGITTPGAAGSQLPKEVLARYRKSERVEIGDAADLGLDSDISDGSLGGGFAEARYVRA</sequence>
<name>A0AAN6NSJ0_9PEZI</name>
<feature type="region of interest" description="Disordered" evidence="1">
    <location>
        <begin position="726"/>
        <end position="745"/>
    </location>
</feature>
<feature type="region of interest" description="Disordered" evidence="1">
    <location>
        <begin position="176"/>
        <end position="219"/>
    </location>
</feature>
<feature type="region of interest" description="Disordered" evidence="1">
    <location>
        <begin position="811"/>
        <end position="869"/>
    </location>
</feature>
<feature type="region of interest" description="Disordered" evidence="1">
    <location>
        <begin position="517"/>
        <end position="558"/>
    </location>
</feature>
<feature type="compositionally biased region" description="Polar residues" evidence="1">
    <location>
        <begin position="401"/>
        <end position="411"/>
    </location>
</feature>
<keyword evidence="3" id="KW-1185">Reference proteome</keyword>
<dbReference type="AlphaFoldDB" id="A0AAN6NSJ0"/>
<feature type="compositionally biased region" description="Polar residues" evidence="1">
    <location>
        <begin position="857"/>
        <end position="869"/>
    </location>
</feature>
<reference evidence="2" key="1">
    <citation type="journal article" date="2023" name="Mol. Phylogenet. Evol.">
        <title>Genome-scale phylogeny and comparative genomics of the fungal order Sordariales.</title>
        <authorList>
            <person name="Hensen N."/>
            <person name="Bonometti L."/>
            <person name="Westerberg I."/>
            <person name="Brannstrom I.O."/>
            <person name="Guillou S."/>
            <person name="Cros-Aarteil S."/>
            <person name="Calhoun S."/>
            <person name="Haridas S."/>
            <person name="Kuo A."/>
            <person name="Mondo S."/>
            <person name="Pangilinan J."/>
            <person name="Riley R."/>
            <person name="LaButti K."/>
            <person name="Andreopoulos B."/>
            <person name="Lipzen A."/>
            <person name="Chen C."/>
            <person name="Yan M."/>
            <person name="Daum C."/>
            <person name="Ng V."/>
            <person name="Clum A."/>
            <person name="Steindorff A."/>
            <person name="Ohm R.A."/>
            <person name="Martin F."/>
            <person name="Silar P."/>
            <person name="Natvig D.O."/>
            <person name="Lalanne C."/>
            <person name="Gautier V."/>
            <person name="Ament-Velasquez S.L."/>
            <person name="Kruys A."/>
            <person name="Hutchinson M.I."/>
            <person name="Powell A.J."/>
            <person name="Barry K."/>
            <person name="Miller A.N."/>
            <person name="Grigoriev I.V."/>
            <person name="Debuchy R."/>
            <person name="Gladieux P."/>
            <person name="Hiltunen Thoren M."/>
            <person name="Johannesson H."/>
        </authorList>
    </citation>
    <scope>NUCLEOTIDE SEQUENCE</scope>
    <source>
        <strain evidence="2">CBS 626.80</strain>
    </source>
</reference>
<feature type="region of interest" description="Disordered" evidence="1">
    <location>
        <begin position="276"/>
        <end position="331"/>
    </location>
</feature>
<feature type="compositionally biased region" description="Pro residues" evidence="1">
    <location>
        <begin position="420"/>
        <end position="430"/>
    </location>
</feature>
<accession>A0AAN6NSJ0</accession>
<feature type="region of interest" description="Disordered" evidence="1">
    <location>
        <begin position="609"/>
        <end position="671"/>
    </location>
</feature>
<feature type="compositionally biased region" description="Basic and acidic residues" evidence="1">
    <location>
        <begin position="193"/>
        <end position="204"/>
    </location>
</feature>
<evidence type="ECO:0000313" key="2">
    <source>
        <dbReference type="EMBL" id="KAK3951264.1"/>
    </source>
</evidence>
<evidence type="ECO:0000256" key="1">
    <source>
        <dbReference type="SAM" id="MobiDB-lite"/>
    </source>
</evidence>
<feature type="compositionally biased region" description="Low complexity" evidence="1">
    <location>
        <begin position="824"/>
        <end position="846"/>
    </location>
</feature>
<organism evidence="2 3">
    <name type="scientific">Pseudoneurospora amorphoporcata</name>
    <dbReference type="NCBI Taxonomy" id="241081"/>
    <lineage>
        <taxon>Eukaryota</taxon>
        <taxon>Fungi</taxon>
        <taxon>Dikarya</taxon>
        <taxon>Ascomycota</taxon>
        <taxon>Pezizomycotina</taxon>
        <taxon>Sordariomycetes</taxon>
        <taxon>Sordariomycetidae</taxon>
        <taxon>Sordariales</taxon>
        <taxon>Sordariaceae</taxon>
        <taxon>Pseudoneurospora</taxon>
    </lineage>
</organism>
<gene>
    <name evidence="2" type="ORF">QBC32DRAFT_398823</name>
</gene>